<proteinExistence type="predicted"/>
<sequence>MSVDETPSPATRDTLRVVVALALLAAPLWAPMLHLSGPTDHYERAEVVVDGDGIAYANDSDVRGDLLISEEIACSSTYDVRLCALEGLVAENATVPTGVHTSNPDSNTRHLFGERYPYAIVDDAVYETTYVANRSVQNENGMYRLDLGLERTDPESVLRHVSVRASDDDLPDVIREAARDGSADAATDVDVEIPETPIRLESDNGDEDGTDTYYRVYSSGSTDDTTPLLWAIDRLLTYVAPLVGLALLAGVWSRLEVTYVGDGD</sequence>
<comment type="caution">
    <text evidence="2">The sequence shown here is derived from an EMBL/GenBank/DDBJ whole genome shotgun (WGS) entry which is preliminary data.</text>
</comment>
<dbReference type="EMBL" id="JAOPKB010000011">
    <property type="protein sequence ID" value="MCU4974396.1"/>
    <property type="molecule type" value="Genomic_DNA"/>
</dbReference>
<keyword evidence="1" id="KW-1133">Transmembrane helix</keyword>
<evidence type="ECO:0008006" key="4">
    <source>
        <dbReference type="Google" id="ProtNLM"/>
    </source>
</evidence>
<reference evidence="2 3" key="1">
    <citation type="submission" date="2022-09" db="EMBL/GenBank/DDBJ databases">
        <title>Enrichment on poylsaccharides allowed isolation of novel metabolic and taxonomic groups of Haloarchaea.</title>
        <authorList>
            <person name="Sorokin D.Y."/>
            <person name="Elcheninov A.G."/>
            <person name="Khizhniak T.V."/>
            <person name="Kolganova T.V."/>
            <person name="Kublanov I.V."/>
        </authorList>
    </citation>
    <scope>NUCLEOTIDE SEQUENCE [LARGE SCALE GENOMIC DNA]</scope>
    <source>
        <strain evidence="2 3">AArc-m2/3/4</strain>
    </source>
</reference>
<evidence type="ECO:0000256" key="1">
    <source>
        <dbReference type="SAM" id="Phobius"/>
    </source>
</evidence>
<protein>
    <recommendedName>
        <fullName evidence="4">DUF3068 domain-containing protein</fullName>
    </recommendedName>
</protein>
<name>A0ABT2QHI4_9EURY</name>
<organism evidence="2 3">
    <name type="scientific">Natronoglomus mannanivorans</name>
    <dbReference type="NCBI Taxonomy" id="2979990"/>
    <lineage>
        <taxon>Archaea</taxon>
        <taxon>Methanobacteriati</taxon>
        <taxon>Methanobacteriota</taxon>
        <taxon>Stenosarchaea group</taxon>
        <taxon>Halobacteria</taxon>
        <taxon>Halobacteriales</taxon>
        <taxon>Natrialbaceae</taxon>
        <taxon>Natronoglomus</taxon>
    </lineage>
</organism>
<feature type="transmembrane region" description="Helical" evidence="1">
    <location>
        <begin position="235"/>
        <end position="255"/>
    </location>
</feature>
<evidence type="ECO:0000313" key="2">
    <source>
        <dbReference type="EMBL" id="MCU4974396.1"/>
    </source>
</evidence>
<dbReference type="RefSeq" id="WP_338008506.1">
    <property type="nucleotide sequence ID" value="NZ_JAOPKB010000011.1"/>
</dbReference>
<gene>
    <name evidence="2" type="ORF">OB955_16860</name>
</gene>
<keyword evidence="1" id="KW-0472">Membrane</keyword>
<feature type="transmembrane region" description="Helical" evidence="1">
    <location>
        <begin position="15"/>
        <end position="35"/>
    </location>
</feature>
<evidence type="ECO:0000313" key="3">
    <source>
        <dbReference type="Proteomes" id="UP001320972"/>
    </source>
</evidence>
<keyword evidence="1" id="KW-0812">Transmembrane</keyword>
<accession>A0ABT2QHI4</accession>
<keyword evidence="3" id="KW-1185">Reference proteome</keyword>
<dbReference type="Proteomes" id="UP001320972">
    <property type="component" value="Unassembled WGS sequence"/>
</dbReference>